<dbReference type="RefSeq" id="WP_079216485.1">
    <property type="nucleotide sequence ID" value="NZ_CP018845.1"/>
</dbReference>
<evidence type="ECO:0000313" key="6">
    <source>
        <dbReference type="Proteomes" id="UP000536746"/>
    </source>
</evidence>
<proteinExistence type="inferred from homology"/>
<reference evidence="4 5" key="1">
    <citation type="submission" date="2017-06" db="EMBL/GenBank/DDBJ databases">
        <title>Herbaspirillum phytohormonus sp. nov., isolated from the root nodule of Robinia pseudoacacia in lead-zinc mine.</title>
        <authorList>
            <person name="Fan M."/>
            <person name="Lin Y."/>
        </authorList>
    </citation>
    <scope>NUCLEOTIDE SEQUENCE [LARGE SCALE GENOMIC DNA]</scope>
    <source>
        <strain evidence="4 5">HZ10</strain>
    </source>
</reference>
<dbReference type="GO" id="GO:0016787">
    <property type="term" value="F:hydrolase activity"/>
    <property type="evidence" value="ECO:0007669"/>
    <property type="project" value="UniProtKB-KW"/>
</dbReference>
<name>A0A246WS38_9BURK</name>
<evidence type="ECO:0000313" key="3">
    <source>
        <dbReference type="EMBL" id="NUU00637.1"/>
    </source>
</evidence>
<protein>
    <submittedName>
        <fullName evidence="3 4">Amidohydrolase</fullName>
    </submittedName>
</protein>
<keyword evidence="6" id="KW-1185">Reference proteome</keyword>
<evidence type="ECO:0000259" key="2">
    <source>
        <dbReference type="Pfam" id="PF04909"/>
    </source>
</evidence>
<dbReference type="EMBL" id="NJGU01000005">
    <property type="protein sequence ID" value="OWY29241.1"/>
    <property type="molecule type" value="Genomic_DNA"/>
</dbReference>
<evidence type="ECO:0000313" key="4">
    <source>
        <dbReference type="EMBL" id="OWY29241.1"/>
    </source>
</evidence>
<dbReference type="Gene3D" id="3.20.20.140">
    <property type="entry name" value="Metal-dependent hydrolases"/>
    <property type="match status" value="1"/>
</dbReference>
<dbReference type="PANTHER" id="PTHR43569:SF2">
    <property type="entry name" value="AMIDOHYDROLASE-RELATED DOMAIN-CONTAINING PROTEIN"/>
    <property type="match status" value="1"/>
</dbReference>
<dbReference type="PANTHER" id="PTHR43569">
    <property type="entry name" value="AMIDOHYDROLASE"/>
    <property type="match status" value="1"/>
</dbReference>
<evidence type="ECO:0000313" key="5">
    <source>
        <dbReference type="Proteomes" id="UP000197596"/>
    </source>
</evidence>
<reference evidence="3 6" key="2">
    <citation type="journal article" date="2020" name="Front. Plant Sci.">
        <title>Isolation of Rhizosphere Bacteria That Improve Quality and Water Stress Tolerance in Greenhouse Ornamentals.</title>
        <authorList>
            <person name="Nordstedt N.P."/>
            <person name="Jones M.L."/>
        </authorList>
    </citation>
    <scope>NUCLEOTIDE SEQUENCE [LARGE SCALE GENOMIC DNA]</scope>
    <source>
        <strain evidence="3 6">C6C2</strain>
    </source>
</reference>
<accession>A0A246WS38</accession>
<dbReference type="OrthoDB" id="9787654at2"/>
<keyword evidence="4" id="KW-0378">Hydrolase</keyword>
<dbReference type="AlphaFoldDB" id="A0A246WS38"/>
<dbReference type="InterPro" id="IPR032466">
    <property type="entry name" value="Metal_Hydrolase"/>
</dbReference>
<dbReference type="Pfam" id="PF04909">
    <property type="entry name" value="Amidohydro_2"/>
    <property type="match status" value="1"/>
</dbReference>
<dbReference type="SUPFAM" id="SSF51556">
    <property type="entry name" value="Metallo-dependent hydrolases"/>
    <property type="match status" value="1"/>
</dbReference>
<comment type="similarity">
    <text evidence="1">Belongs to the metallo-dependent hydrolases superfamily.</text>
</comment>
<comment type="caution">
    <text evidence="4">The sequence shown here is derived from an EMBL/GenBank/DDBJ whole genome shotgun (WGS) entry which is preliminary data.</text>
</comment>
<gene>
    <name evidence="4" type="ORF">CEJ42_10310</name>
    <name evidence="3" type="ORF">HNO84_03430</name>
</gene>
<sequence>MNAKPPPRIDAHQHFWHYRSEDYPWIGADMDLLAQDRLPYQFQPLLEANGLHASITVQARPGREETAFLLGLARQNRRIAGVIGWEDISSPALAERVEQWGRDKLLGFRHQIQDESDPSAFLAQPQFNAGIRWLQERRYVYDVLVHERQLSAVRAFCARHDKHWLVLNHLGKPALKEFRKNKGAFERWREEARELAAMPHVACKLSGLLTEADWIRGLSLRDYDYILQCLNTALELFGPQRLIFGSDWPVCLLAASYSRVVAVTREWANTRLSATEQDALWGATSAEVYGLSL</sequence>
<feature type="domain" description="Amidohydrolase-related" evidence="2">
    <location>
        <begin position="9"/>
        <end position="291"/>
    </location>
</feature>
<dbReference type="InterPro" id="IPR006680">
    <property type="entry name" value="Amidohydro-rel"/>
</dbReference>
<organism evidence="4 5">
    <name type="scientific">Herbaspirillum robiniae</name>
    <dbReference type="NCBI Taxonomy" id="2014887"/>
    <lineage>
        <taxon>Bacteria</taxon>
        <taxon>Pseudomonadati</taxon>
        <taxon>Pseudomonadota</taxon>
        <taxon>Betaproteobacteria</taxon>
        <taxon>Burkholderiales</taxon>
        <taxon>Oxalobacteraceae</taxon>
        <taxon>Herbaspirillum</taxon>
    </lineage>
</organism>
<evidence type="ECO:0000256" key="1">
    <source>
        <dbReference type="ARBA" id="ARBA00038310"/>
    </source>
</evidence>
<dbReference type="Proteomes" id="UP000536746">
    <property type="component" value="Unassembled WGS sequence"/>
</dbReference>
<dbReference type="InterPro" id="IPR052350">
    <property type="entry name" value="Metallo-dep_Lactonases"/>
</dbReference>
<dbReference type="EMBL" id="JABFMT010000002">
    <property type="protein sequence ID" value="NUU00637.1"/>
    <property type="molecule type" value="Genomic_DNA"/>
</dbReference>
<dbReference type="Proteomes" id="UP000197596">
    <property type="component" value="Unassembled WGS sequence"/>
</dbReference>